<dbReference type="AlphaFoldDB" id="A0AAN9PDU2"/>
<evidence type="ECO:0000256" key="3">
    <source>
        <dbReference type="ARBA" id="ARBA00022679"/>
    </source>
</evidence>
<dbReference type="InterPro" id="IPR050481">
    <property type="entry name" value="UDP-glycosyltransf_plant"/>
</dbReference>
<evidence type="ECO:0000256" key="1">
    <source>
        <dbReference type="ARBA" id="ARBA00009995"/>
    </source>
</evidence>
<evidence type="ECO:0000256" key="5">
    <source>
        <dbReference type="RuleBase" id="RU362057"/>
    </source>
</evidence>
<comment type="caution">
    <text evidence="6">The sequence shown here is derived from an EMBL/GenBank/DDBJ whole genome shotgun (WGS) entry which is preliminary data.</text>
</comment>
<dbReference type="PANTHER" id="PTHR48049">
    <property type="entry name" value="GLYCOSYLTRANSFERASE"/>
    <property type="match status" value="1"/>
</dbReference>
<evidence type="ECO:0000256" key="2">
    <source>
        <dbReference type="ARBA" id="ARBA00022676"/>
    </source>
</evidence>
<dbReference type="InterPro" id="IPR035595">
    <property type="entry name" value="UDP_glycos_trans_CS"/>
</dbReference>
<dbReference type="EC" id="2.4.1.-" evidence="5"/>
<dbReference type="SUPFAM" id="SSF53756">
    <property type="entry name" value="UDP-Glycosyltransferase/glycogen phosphorylase"/>
    <property type="match status" value="1"/>
</dbReference>
<dbReference type="Proteomes" id="UP001359559">
    <property type="component" value="Unassembled WGS sequence"/>
</dbReference>
<dbReference type="PANTHER" id="PTHR48049:SF60">
    <property type="entry name" value="UDP-GLYCOSYLTRANSFERASE 91B1"/>
    <property type="match status" value="1"/>
</dbReference>
<dbReference type="FunFam" id="3.40.50.2000:FF:000037">
    <property type="entry name" value="Glycosyltransferase"/>
    <property type="match status" value="1"/>
</dbReference>
<dbReference type="PROSITE" id="PS00375">
    <property type="entry name" value="UDPGT"/>
    <property type="match status" value="1"/>
</dbReference>
<keyword evidence="3 4" id="KW-0808">Transferase</keyword>
<dbReference type="GO" id="GO:0035251">
    <property type="term" value="F:UDP-glucosyltransferase activity"/>
    <property type="evidence" value="ECO:0007669"/>
    <property type="project" value="InterPro"/>
</dbReference>
<sequence length="455" mass="51618">MEDQPTRVHTAVFPWLAFGHLSPFFEVSKFIAQKGHKVSFISTHRNIKRLSKVPADLQHLVEFVELPLPHVDKLPENAEATMDIPGHIFQYLKKAFDGLQEPLAKFLEKSTPDWIIYDFAPHWLPPICSKLGIPCILFLTFSANSLCHCLSLDPHESSFGKSPETIALQPFEDKMVDEHAAPNASGVSDMFRVHGSISGADILAIRSCREIEGESFRSLENYLKKPVIPTGLLPPSTQFSDDTKDENWLMILNWLDKQEKRSVVYVAFGSEATISNEDFTEVAMELELSGIPYFWVLKEQISLQRSVSVELKDWLENKSNKHGLVWRTWAPQLRILAHKSIGGFLSHCGWSSVIESLQVGCPLIMLPLHNDQGFVARLVENKKAGVKVPRSDHDGKFTRDSVAKALRSMMLEEDGETYRSQAEEMSKIFGDKELHQKYLNDFFGYIETNRPATKH</sequence>
<evidence type="ECO:0000256" key="4">
    <source>
        <dbReference type="RuleBase" id="RU003718"/>
    </source>
</evidence>
<keyword evidence="2 4" id="KW-0328">Glycosyltransferase</keyword>
<gene>
    <name evidence="6" type="ORF">RJT34_18216</name>
</gene>
<dbReference type="CDD" id="cd03784">
    <property type="entry name" value="GT1_Gtf-like"/>
    <property type="match status" value="1"/>
</dbReference>
<comment type="similarity">
    <text evidence="1 4">Belongs to the UDP-glycosyltransferase family.</text>
</comment>
<evidence type="ECO:0000313" key="6">
    <source>
        <dbReference type="EMBL" id="KAK7295310.1"/>
    </source>
</evidence>
<protein>
    <recommendedName>
        <fullName evidence="5">Glycosyltransferase</fullName>
        <ecNumber evidence="5">2.4.1.-</ecNumber>
    </recommendedName>
</protein>
<dbReference type="EMBL" id="JAYKXN010000004">
    <property type="protein sequence ID" value="KAK7295310.1"/>
    <property type="molecule type" value="Genomic_DNA"/>
</dbReference>
<evidence type="ECO:0000313" key="7">
    <source>
        <dbReference type="Proteomes" id="UP001359559"/>
    </source>
</evidence>
<keyword evidence="7" id="KW-1185">Reference proteome</keyword>
<organism evidence="6 7">
    <name type="scientific">Clitoria ternatea</name>
    <name type="common">Butterfly pea</name>
    <dbReference type="NCBI Taxonomy" id="43366"/>
    <lineage>
        <taxon>Eukaryota</taxon>
        <taxon>Viridiplantae</taxon>
        <taxon>Streptophyta</taxon>
        <taxon>Embryophyta</taxon>
        <taxon>Tracheophyta</taxon>
        <taxon>Spermatophyta</taxon>
        <taxon>Magnoliopsida</taxon>
        <taxon>eudicotyledons</taxon>
        <taxon>Gunneridae</taxon>
        <taxon>Pentapetalae</taxon>
        <taxon>rosids</taxon>
        <taxon>fabids</taxon>
        <taxon>Fabales</taxon>
        <taxon>Fabaceae</taxon>
        <taxon>Papilionoideae</taxon>
        <taxon>50 kb inversion clade</taxon>
        <taxon>NPAAA clade</taxon>
        <taxon>indigoferoid/millettioid clade</taxon>
        <taxon>Phaseoleae</taxon>
        <taxon>Clitoria</taxon>
    </lineage>
</organism>
<dbReference type="InterPro" id="IPR002213">
    <property type="entry name" value="UDP_glucos_trans"/>
</dbReference>
<dbReference type="Gene3D" id="3.40.50.2000">
    <property type="entry name" value="Glycogen Phosphorylase B"/>
    <property type="match status" value="2"/>
</dbReference>
<proteinExistence type="inferred from homology"/>
<accession>A0AAN9PDU2</accession>
<dbReference type="Pfam" id="PF00201">
    <property type="entry name" value="UDPGT"/>
    <property type="match status" value="1"/>
</dbReference>
<reference evidence="6 7" key="1">
    <citation type="submission" date="2024-01" db="EMBL/GenBank/DDBJ databases">
        <title>The genomes of 5 underutilized Papilionoideae crops provide insights into root nodulation and disease resistance.</title>
        <authorList>
            <person name="Yuan L."/>
        </authorList>
    </citation>
    <scope>NUCLEOTIDE SEQUENCE [LARGE SCALE GENOMIC DNA]</scope>
    <source>
        <strain evidence="6">LY-2023</strain>
        <tissue evidence="6">Leaf</tissue>
    </source>
</reference>
<name>A0AAN9PDU2_CLITE</name>